<dbReference type="InterPro" id="IPR036388">
    <property type="entry name" value="WH-like_DNA-bd_sf"/>
</dbReference>
<dbReference type="AlphaFoldDB" id="A0A261S5G4"/>
<dbReference type="EMBL" id="NEVM01000005">
    <property type="protein sequence ID" value="OZI32361.1"/>
    <property type="molecule type" value="Genomic_DNA"/>
</dbReference>
<keyword evidence="1" id="KW-0238">DNA-binding</keyword>
<dbReference type="CDD" id="cd00383">
    <property type="entry name" value="trans_reg_C"/>
    <property type="match status" value="1"/>
</dbReference>
<proteinExistence type="predicted"/>
<organism evidence="3 4">
    <name type="scientific">Bordetella genomosp. 10</name>
    <dbReference type="NCBI Taxonomy" id="1416804"/>
    <lineage>
        <taxon>Bacteria</taxon>
        <taxon>Pseudomonadati</taxon>
        <taxon>Pseudomonadota</taxon>
        <taxon>Betaproteobacteria</taxon>
        <taxon>Burkholderiales</taxon>
        <taxon>Alcaligenaceae</taxon>
        <taxon>Bordetella</taxon>
    </lineage>
</organism>
<evidence type="ECO:0000256" key="1">
    <source>
        <dbReference type="ARBA" id="ARBA00023125"/>
    </source>
</evidence>
<dbReference type="SMART" id="SM00862">
    <property type="entry name" value="Trans_reg_C"/>
    <property type="match status" value="1"/>
</dbReference>
<evidence type="ECO:0000313" key="3">
    <source>
        <dbReference type="EMBL" id="OZI32361.1"/>
    </source>
</evidence>
<dbReference type="InterPro" id="IPR001867">
    <property type="entry name" value="OmpR/PhoB-type_DNA-bd"/>
</dbReference>
<dbReference type="GO" id="GO:0003677">
    <property type="term" value="F:DNA binding"/>
    <property type="evidence" value="ECO:0007669"/>
    <property type="project" value="UniProtKB-KW"/>
</dbReference>
<protein>
    <recommendedName>
        <fullName evidence="2">OmpR/PhoB-type domain-containing protein</fullName>
    </recommendedName>
</protein>
<gene>
    <name evidence="3" type="ORF">CAL29_20000</name>
</gene>
<dbReference type="GO" id="GO:0006355">
    <property type="term" value="P:regulation of DNA-templated transcription"/>
    <property type="evidence" value="ECO:0007669"/>
    <property type="project" value="InterPro"/>
</dbReference>
<dbReference type="SUPFAM" id="SSF46894">
    <property type="entry name" value="C-terminal effector domain of the bipartite response regulators"/>
    <property type="match status" value="1"/>
</dbReference>
<dbReference type="Proteomes" id="UP000216020">
    <property type="component" value="Unassembled WGS sequence"/>
</dbReference>
<name>A0A261S5G4_9BORD</name>
<keyword evidence="4" id="KW-1185">Reference proteome</keyword>
<accession>A0A261S5G4</accession>
<dbReference type="InterPro" id="IPR016032">
    <property type="entry name" value="Sig_transdc_resp-reg_C-effctor"/>
</dbReference>
<dbReference type="Pfam" id="PF00486">
    <property type="entry name" value="Trans_reg_C"/>
    <property type="match status" value="1"/>
</dbReference>
<dbReference type="GO" id="GO:0000160">
    <property type="term" value="P:phosphorelay signal transduction system"/>
    <property type="evidence" value="ECO:0007669"/>
    <property type="project" value="InterPro"/>
</dbReference>
<feature type="domain" description="OmpR/PhoB-type" evidence="2">
    <location>
        <begin position="50"/>
        <end position="121"/>
    </location>
</feature>
<dbReference type="Gene3D" id="1.10.10.10">
    <property type="entry name" value="Winged helix-like DNA-binding domain superfamily/Winged helix DNA-binding domain"/>
    <property type="match status" value="1"/>
</dbReference>
<dbReference type="OrthoDB" id="8657631at2"/>
<comment type="caution">
    <text evidence="3">The sequence shown here is derived from an EMBL/GenBank/DDBJ whole genome shotgun (WGS) entry which is preliminary data.</text>
</comment>
<evidence type="ECO:0000259" key="2">
    <source>
        <dbReference type="SMART" id="SM00862"/>
    </source>
</evidence>
<sequence>MARASAVPPPRRAVRYPGILPPLRVAAAPASGATPWTLMYQGWVLVAPNGIRIPLTGLERSCFNCMLASPQRELSRKDLCRFMSEANLRSMNVVISRLRKKVLSSGQRLPLHTVHRLGYVFAGTLVAHEEG</sequence>
<reference evidence="4" key="1">
    <citation type="submission" date="2017-05" db="EMBL/GenBank/DDBJ databases">
        <title>Complete and WGS of Bordetella genogroups.</title>
        <authorList>
            <person name="Spilker T."/>
            <person name="Lipuma J."/>
        </authorList>
    </citation>
    <scope>NUCLEOTIDE SEQUENCE [LARGE SCALE GENOMIC DNA]</scope>
    <source>
        <strain evidence="4">AU16122</strain>
    </source>
</reference>
<evidence type="ECO:0000313" key="4">
    <source>
        <dbReference type="Proteomes" id="UP000216020"/>
    </source>
</evidence>